<sequence>MVMSRWRKARNALGLHVCVSASSADNLKQAIAADSEVHSTNPLSSSASALISPRFATKLHNSINRNTCAICLEIMRPGNGQALFTAECSHSFHFACIASNVRYGSLVCPVCRSTWKEVPWQAPLLKLPDKKKNGVQIGNLVPLRQVQRRSLSVSPRRPASPHVESQLIRAAEEDECRLEPVLRMLDESIANFRSESSDQKQLIPLEPSTFDDDEPLDSSGDQREVSYTVASLTGVAAQAMHISALPEESEVVYHQQRENLTVLVHVKGAAARDEEQQLANMLGTPATINEGARRRRAAVDLVAVLDISGSMAGTKLTLMKRAMRLVVRSLGPSDRLSIVAFASNARRVLALRRMTEEGRRAALEAIDSLSCTGGTSIADGLRKGTAILQQRRQSNPVATIMLLSDGQDSFTMRQPESTPIPNLAPSSTDPHRQVQFQIPVHTFGLGVDHDASAMHTISEESGGTFSFIQGEGLMQDAFAQCLGGLLSVVALRVVVEVEVVSRASAHLLGMETGSYKCEIVDVERHGRVHLGDLYAHEERDLLINIKLPSLMSPDAGEVLSVSAHYFDPVSGTSFRTSPTRIFVRRPFQGSGVARSPCLEVDRHRNRLRTAHAIVEARALADRGALSAAQCLLEGAREQVQGSSAMQSGDKLSAALDTEMARIQRSMGDAHAYERSGRAYALSAQSSHMRQRATMRGEEATSEGYRTPCMTSMLGQSGLLHVPPSPSPLPAPPSLRRHILAPRPGSGLARLASFDSVIRP</sequence>
<organism evidence="5 6">
    <name type="scientific">Adiantum capillus-veneris</name>
    <name type="common">Maidenhair fern</name>
    <dbReference type="NCBI Taxonomy" id="13818"/>
    <lineage>
        <taxon>Eukaryota</taxon>
        <taxon>Viridiplantae</taxon>
        <taxon>Streptophyta</taxon>
        <taxon>Embryophyta</taxon>
        <taxon>Tracheophyta</taxon>
        <taxon>Polypodiopsida</taxon>
        <taxon>Polypodiidae</taxon>
        <taxon>Polypodiales</taxon>
        <taxon>Pteridineae</taxon>
        <taxon>Pteridaceae</taxon>
        <taxon>Vittarioideae</taxon>
        <taxon>Adiantum</taxon>
    </lineage>
</organism>
<dbReference type="GO" id="GO:0008270">
    <property type="term" value="F:zinc ion binding"/>
    <property type="evidence" value="ECO:0007669"/>
    <property type="project" value="UniProtKB-KW"/>
</dbReference>
<dbReference type="SMART" id="SM00184">
    <property type="entry name" value="RING"/>
    <property type="match status" value="1"/>
</dbReference>
<keyword evidence="6" id="KW-1185">Reference proteome</keyword>
<feature type="region of interest" description="Disordered" evidence="2">
    <location>
        <begin position="195"/>
        <end position="222"/>
    </location>
</feature>
<dbReference type="Pfam" id="PF17123">
    <property type="entry name" value="zf-RING_11"/>
    <property type="match status" value="1"/>
</dbReference>
<dbReference type="InterPro" id="IPR036465">
    <property type="entry name" value="vWFA_dom_sf"/>
</dbReference>
<feature type="domain" description="VWFA" evidence="4">
    <location>
        <begin position="300"/>
        <end position="489"/>
    </location>
</feature>
<evidence type="ECO:0000259" key="3">
    <source>
        <dbReference type="PROSITE" id="PS50089"/>
    </source>
</evidence>
<dbReference type="Pfam" id="PF14624">
    <property type="entry name" value="Vwaint"/>
    <property type="match status" value="1"/>
</dbReference>
<dbReference type="InterPro" id="IPR051266">
    <property type="entry name" value="CLCR"/>
</dbReference>
<reference evidence="5" key="1">
    <citation type="submission" date="2021-01" db="EMBL/GenBank/DDBJ databases">
        <title>Adiantum capillus-veneris genome.</title>
        <authorList>
            <person name="Fang Y."/>
            <person name="Liao Q."/>
        </authorList>
    </citation>
    <scope>NUCLEOTIDE SEQUENCE</scope>
    <source>
        <strain evidence="5">H3</strain>
        <tissue evidence="5">Leaf</tissue>
    </source>
</reference>
<keyword evidence="1" id="KW-0862">Zinc</keyword>
<dbReference type="Gene3D" id="3.40.50.410">
    <property type="entry name" value="von Willebrand factor, type A domain"/>
    <property type="match status" value="1"/>
</dbReference>
<accession>A0A9D4ZI28</accession>
<evidence type="ECO:0000313" key="5">
    <source>
        <dbReference type="EMBL" id="KAI5076403.1"/>
    </source>
</evidence>
<dbReference type="InterPro" id="IPR013083">
    <property type="entry name" value="Znf_RING/FYVE/PHD"/>
</dbReference>
<dbReference type="InterPro" id="IPR032838">
    <property type="entry name" value="Vwaint_dom"/>
</dbReference>
<name>A0A9D4ZI28_ADICA</name>
<dbReference type="SUPFAM" id="SSF57850">
    <property type="entry name" value="RING/U-box"/>
    <property type="match status" value="1"/>
</dbReference>
<dbReference type="OrthoDB" id="687730at2759"/>
<dbReference type="Proteomes" id="UP000886520">
    <property type="component" value="Chromosome 8"/>
</dbReference>
<dbReference type="PANTHER" id="PTHR10579:SF43">
    <property type="entry name" value="ZINC FINGER (C3HC4-TYPE RING FINGER) FAMILY PROTEIN"/>
    <property type="match status" value="1"/>
</dbReference>
<dbReference type="CDD" id="cd01466">
    <property type="entry name" value="vWA_C3HC4_type"/>
    <property type="match status" value="1"/>
</dbReference>
<dbReference type="PANTHER" id="PTHR10579">
    <property type="entry name" value="CALCIUM-ACTIVATED CHLORIDE CHANNEL REGULATOR"/>
    <property type="match status" value="1"/>
</dbReference>
<dbReference type="PROSITE" id="PS50234">
    <property type="entry name" value="VWFA"/>
    <property type="match status" value="1"/>
</dbReference>
<gene>
    <name evidence="5" type="ORF">GOP47_0008468</name>
</gene>
<dbReference type="InterPro" id="IPR002035">
    <property type="entry name" value="VWF_A"/>
</dbReference>
<dbReference type="AlphaFoldDB" id="A0A9D4ZI28"/>
<proteinExistence type="predicted"/>
<dbReference type="CDD" id="cd23114">
    <property type="entry name" value="RING-H2_WAVH2"/>
    <property type="match status" value="1"/>
</dbReference>
<dbReference type="SMART" id="SM00327">
    <property type="entry name" value="VWA"/>
    <property type="match status" value="1"/>
</dbReference>
<dbReference type="InterPro" id="IPR001841">
    <property type="entry name" value="Znf_RING"/>
</dbReference>
<keyword evidence="1" id="KW-0479">Metal-binding</keyword>
<evidence type="ECO:0000259" key="4">
    <source>
        <dbReference type="PROSITE" id="PS50234"/>
    </source>
</evidence>
<dbReference type="EMBL" id="JABFUD020000008">
    <property type="protein sequence ID" value="KAI5076403.1"/>
    <property type="molecule type" value="Genomic_DNA"/>
</dbReference>
<evidence type="ECO:0000313" key="6">
    <source>
        <dbReference type="Proteomes" id="UP000886520"/>
    </source>
</evidence>
<feature type="domain" description="RING-type" evidence="3">
    <location>
        <begin position="68"/>
        <end position="112"/>
    </location>
</feature>
<dbReference type="Pfam" id="PF00092">
    <property type="entry name" value="VWA"/>
    <property type="match status" value="1"/>
</dbReference>
<evidence type="ECO:0000256" key="2">
    <source>
        <dbReference type="SAM" id="MobiDB-lite"/>
    </source>
</evidence>
<comment type="caution">
    <text evidence="5">The sequence shown here is derived from an EMBL/GenBank/DDBJ whole genome shotgun (WGS) entry which is preliminary data.</text>
</comment>
<evidence type="ECO:0000256" key="1">
    <source>
        <dbReference type="PROSITE-ProRule" id="PRU00175"/>
    </source>
</evidence>
<keyword evidence="1" id="KW-0863">Zinc-finger</keyword>
<dbReference type="Gene3D" id="3.30.40.10">
    <property type="entry name" value="Zinc/RING finger domain, C3HC4 (zinc finger)"/>
    <property type="match status" value="1"/>
</dbReference>
<dbReference type="PROSITE" id="PS50089">
    <property type="entry name" value="ZF_RING_2"/>
    <property type="match status" value="1"/>
</dbReference>
<protein>
    <submittedName>
        <fullName evidence="5">Uncharacterized protein</fullName>
    </submittedName>
</protein>
<dbReference type="SUPFAM" id="SSF53300">
    <property type="entry name" value="vWA-like"/>
    <property type="match status" value="1"/>
</dbReference>